<gene>
    <name evidence="2" type="ORF">J2125_003524</name>
</gene>
<comment type="caution">
    <text evidence="2">The sequence shown here is derived from an EMBL/GenBank/DDBJ whole genome shotgun (WGS) entry which is preliminary data.</text>
</comment>
<feature type="region of interest" description="Disordered" evidence="1">
    <location>
        <begin position="124"/>
        <end position="145"/>
    </location>
</feature>
<reference evidence="2 3" key="1">
    <citation type="submission" date="2021-03" db="EMBL/GenBank/DDBJ databases">
        <authorList>
            <person name="D'Agostino P."/>
            <person name="Huntemann M."/>
            <person name="Clum A."/>
            <person name="Spunde A."/>
            <person name="Palaniappan K."/>
            <person name="Ritter S."/>
            <person name="Mikhailova N."/>
            <person name="Chen I.-M."/>
            <person name="Stamatis D."/>
            <person name="Reddy T."/>
            <person name="O'Malley R."/>
            <person name="Daum C."/>
            <person name="Shapiro N."/>
            <person name="Ivanova N."/>
            <person name="Kyrpides N."/>
            <person name="Woyke T."/>
        </authorList>
    </citation>
    <scope>NUCLEOTIDE SEQUENCE [LARGE SCALE GENOMIC DNA]</scope>
    <source>
        <strain evidence="2 3">WS4403</strain>
    </source>
</reference>
<evidence type="ECO:0000313" key="3">
    <source>
        <dbReference type="Proteomes" id="UP001195624"/>
    </source>
</evidence>
<dbReference type="RefSeq" id="WP_017799242.1">
    <property type="nucleotide sequence ID" value="NZ_JAGGMQ010000001.1"/>
</dbReference>
<evidence type="ECO:0000313" key="2">
    <source>
        <dbReference type="EMBL" id="MBP2170332.1"/>
    </source>
</evidence>
<keyword evidence="3" id="KW-1185">Reference proteome</keyword>
<evidence type="ECO:0000256" key="1">
    <source>
        <dbReference type="SAM" id="MobiDB-lite"/>
    </source>
</evidence>
<feature type="compositionally biased region" description="Low complexity" evidence="1">
    <location>
        <begin position="169"/>
        <end position="180"/>
    </location>
</feature>
<accession>A0ABS4PDR4</accession>
<dbReference type="Proteomes" id="UP001195624">
    <property type="component" value="Unassembled WGS sequence"/>
</dbReference>
<protein>
    <submittedName>
        <fullName evidence="2">Uncharacterized protein</fullName>
    </submittedName>
</protein>
<name>A0ABS4PDR4_9GAMM</name>
<organism evidence="2 3">
    <name type="scientific">Winslowiella toletana</name>
    <dbReference type="NCBI Taxonomy" id="92490"/>
    <lineage>
        <taxon>Bacteria</taxon>
        <taxon>Pseudomonadati</taxon>
        <taxon>Pseudomonadota</taxon>
        <taxon>Gammaproteobacteria</taxon>
        <taxon>Enterobacterales</taxon>
        <taxon>Erwiniaceae</taxon>
        <taxon>Winslowiella</taxon>
    </lineage>
</organism>
<sequence length="1373" mass="155370">MDPTHSKLVPFVKPTCLATDSQPAKSNPMSVPTAYNVPNTLETLKSVVTLNQQSESDRSLQKYMPNPPSLPQLPADFHSPQLPQFIQIADHDSKKIQQFSSTADASTSRAQLTQNLTMVYNTDSASLPLPSRKSPDAGIPSSTSHLNQANARLLALVQHDTDQPSTSRGAEASGSAEASELCPPSTRPKSGNDISKMTRDTPPITGPLQFTEEQKGEINSCEPKHLMRLLSCTTRLPVLFITCEGKTIYQNGEAEKIEEKNLNKFPNAIIISKQQNNVQVNIKQSGQKEINNILDFFDVVTLLKTIPTELYRATSSNTLYKTFISHPDNLQESGVKHYSDFNSLFKEKNYDNIKNQLNIEAKLKIKDKLNATNLFFNELPGNEIAKIEFFLALLLDIEFTLLPAEKRIIQKNKNENKTSLGAIAAAATRERVTPTQVHFIASKIEDPPPWAFSAMTAMVIQDKSDSDALANYLYIIAKKPSHNKNHEFNSAFNIVMKAFKNDNPNAILYVMQEMVKQVYHELEEKPLENKETQNRLQYYFSLFMQAADGYIPYIQKSEKTITDRDIGYERFVRKAFWPLITLCEDGFKNHFSKIREWISFNSPNSETYIIEDRAMSVIITAAFEQPPAWSEAIARQVEKILPLGLDGNRPLATIYFIAFCYERLPREYSEEMFHTFFGVNIKKDDQINAIVMLLLIDVYQPDKVLDLYTEKKETVINILFNYLKKIKPFQTKTLDAEECLVIGKAGASIEEYQKWEKHVEEGKREPLVLPENKANPFVQKFNFLVNAIFTQQHTTEIVASILKSLSSTADRDIIKEIAIANINSKGFNLYQTANRFQEMLKDTLSAINKNMLTTEEIRKNQCSNLIGWVLFLQLNLVKEGNHSITNNLTEIISDNFSKITKPADISKSVKILEDIFNINKISENLYVTITTSTLAKSFNRKLEAKTGSIIRTMTLNSALHTIKNRDKLFSALAVINNNLTSEESGYNAFMYIIQREMGYSLTPKDPPPVLNNQERQALITLITSNPVGWDIFERAYMKMKENSATAGININTKWIINPPCFLQLTSATKNLMMKFISVLNENPANFILQCLRNIEQQLTEKVSSVEGLEHMLKNLCNYLLKEQFSLLVARSANTTENIVERIFAVADKINNEKSIQCLHRSLQEALITLISNVEQADSQLAVTYHSLITIKPEEVHCLPVNNTFPSNRLINEKASDHYLLPLSDRPAAETAAEKAPMIICIGKEWHNAMLDSTYSITLPEATESLLSGDFKRVNFHRYTDSQVFFSFDVGVGKSVQGFKGRGPGRAWVFKGSGNYWFFGGVGSHKDALAAYARSQQYSEDRVNELISNTETLDQELYYNTKTGELTFEKRTKS</sequence>
<feature type="region of interest" description="Disordered" evidence="1">
    <location>
        <begin position="160"/>
        <end position="206"/>
    </location>
</feature>
<proteinExistence type="predicted"/>
<reference evidence="3" key="2">
    <citation type="submission" date="2023-07" db="EMBL/GenBank/DDBJ databases">
        <title>Genome mining of underrepresented organisms for secondary metabolites.</title>
        <authorList>
            <person name="D'Agostino P.M."/>
        </authorList>
    </citation>
    <scope>NUCLEOTIDE SEQUENCE [LARGE SCALE GENOMIC DNA]</scope>
    <source>
        <strain evidence="3">WS4403</strain>
    </source>
</reference>
<feature type="region of interest" description="Disordered" evidence="1">
    <location>
        <begin position="52"/>
        <end position="78"/>
    </location>
</feature>
<dbReference type="EMBL" id="JAGGMQ010000001">
    <property type="protein sequence ID" value="MBP2170332.1"/>
    <property type="molecule type" value="Genomic_DNA"/>
</dbReference>